<keyword evidence="1" id="KW-0472">Membrane</keyword>
<feature type="transmembrane region" description="Helical" evidence="1">
    <location>
        <begin position="103"/>
        <end position="123"/>
    </location>
</feature>
<feature type="transmembrane region" description="Helical" evidence="1">
    <location>
        <begin position="143"/>
        <end position="170"/>
    </location>
</feature>
<dbReference type="EMBL" id="JAUSUU010000001">
    <property type="protein sequence ID" value="MDQ0333930.1"/>
    <property type="molecule type" value="Genomic_DNA"/>
</dbReference>
<evidence type="ECO:0000313" key="5">
    <source>
        <dbReference type="Proteomes" id="UP001231587"/>
    </source>
</evidence>
<dbReference type="Proteomes" id="UP001138672">
    <property type="component" value="Unassembled WGS sequence"/>
</dbReference>
<name>A0A9X0YLM1_9FLAO</name>
<protein>
    <submittedName>
        <fullName evidence="2">Uncharacterized protein</fullName>
    </submittedName>
</protein>
<dbReference type="Proteomes" id="UP001231587">
    <property type="component" value="Unassembled WGS sequence"/>
</dbReference>
<dbReference type="AlphaFoldDB" id="A0A9X0YLM1"/>
<reference evidence="2" key="1">
    <citation type="submission" date="2021-03" db="EMBL/GenBank/DDBJ databases">
        <title>Genomic Encyclopedia of Type Strains, Phase IV (KMG-IV): sequencing the most valuable type-strain genomes for metagenomic binning, comparative biology and taxonomic classification.</title>
        <authorList>
            <person name="Goeker M."/>
        </authorList>
    </citation>
    <scope>NUCLEOTIDE SEQUENCE</scope>
    <source>
        <strain evidence="2">DSM 15523</strain>
        <strain evidence="3 5">DSM 16476</strain>
    </source>
</reference>
<feature type="transmembrane region" description="Helical" evidence="1">
    <location>
        <begin position="224"/>
        <end position="249"/>
    </location>
</feature>
<sequence length="256" mass="29225">MLSLLNWFFEILKWKHLVQSVKSIPFKTAIEQTLGAHTASLFTPNRIGDYGAKALYFASELRPKIVGLNGIGNLAQMLITTISGSIGLFFFSLEFPLHFNINAFSWSHYAIFGCIGIILFMVLKQFETPNVWVSKTIAFLRSISLSLFLKTLLISGIRYFIFSFQFYVLLQWFHTDISYLNAMMLISSMYLLASILPSVFIFDVVVKGSIAVYLFSFFNIPESITLSCITIMWLFNVVLPSLIGSYFVWNFKLLKS</sequence>
<feature type="transmembrane region" description="Helical" evidence="1">
    <location>
        <begin position="190"/>
        <end position="218"/>
    </location>
</feature>
<proteinExistence type="predicted"/>
<feature type="transmembrane region" description="Helical" evidence="1">
    <location>
        <begin position="71"/>
        <end position="91"/>
    </location>
</feature>
<organism evidence="2 4">
    <name type="scientific">Formosa algae</name>
    <dbReference type="NCBI Taxonomy" id="225843"/>
    <lineage>
        <taxon>Bacteria</taxon>
        <taxon>Pseudomonadati</taxon>
        <taxon>Bacteroidota</taxon>
        <taxon>Flavobacteriia</taxon>
        <taxon>Flavobacteriales</taxon>
        <taxon>Flavobacteriaceae</taxon>
        <taxon>Formosa</taxon>
    </lineage>
</organism>
<evidence type="ECO:0000313" key="4">
    <source>
        <dbReference type="Proteomes" id="UP001138672"/>
    </source>
</evidence>
<dbReference type="EMBL" id="JAGGJQ010000002">
    <property type="protein sequence ID" value="MBP1839153.1"/>
    <property type="molecule type" value="Genomic_DNA"/>
</dbReference>
<keyword evidence="1" id="KW-0812">Transmembrane</keyword>
<accession>A0A9X0YLM1</accession>
<dbReference type="RefSeq" id="WP_232301624.1">
    <property type="nucleotide sequence ID" value="NZ_JAGGJQ010000002.1"/>
</dbReference>
<evidence type="ECO:0000313" key="2">
    <source>
        <dbReference type="EMBL" id="MBP1839153.1"/>
    </source>
</evidence>
<keyword evidence="1" id="KW-1133">Transmembrane helix</keyword>
<comment type="caution">
    <text evidence="2">The sequence shown here is derived from an EMBL/GenBank/DDBJ whole genome shotgun (WGS) entry which is preliminary data.</text>
</comment>
<evidence type="ECO:0000256" key="1">
    <source>
        <dbReference type="SAM" id="Phobius"/>
    </source>
</evidence>
<keyword evidence="5" id="KW-1185">Reference proteome</keyword>
<gene>
    <name evidence="2" type="ORF">J2Z56_001059</name>
    <name evidence="3" type="ORF">J2Z57_000352</name>
</gene>
<evidence type="ECO:0000313" key="3">
    <source>
        <dbReference type="EMBL" id="MDQ0333930.1"/>
    </source>
</evidence>